<dbReference type="InterPro" id="IPR006016">
    <property type="entry name" value="UspA"/>
</dbReference>
<proteinExistence type="inferred from homology"/>
<keyword evidence="4" id="KW-1185">Reference proteome</keyword>
<evidence type="ECO:0000259" key="2">
    <source>
        <dbReference type="Pfam" id="PF00582"/>
    </source>
</evidence>
<dbReference type="Pfam" id="PF00582">
    <property type="entry name" value="Usp"/>
    <property type="match status" value="1"/>
</dbReference>
<name>A0A8J7S6C7_9PROT</name>
<dbReference type="PANTHER" id="PTHR46268">
    <property type="entry name" value="STRESS RESPONSE PROTEIN NHAX"/>
    <property type="match status" value="1"/>
</dbReference>
<reference evidence="3" key="1">
    <citation type="submission" date="2021-04" db="EMBL/GenBank/DDBJ databases">
        <authorList>
            <person name="Zhang D.-C."/>
        </authorList>
    </citation>
    <scope>NUCLEOTIDE SEQUENCE</scope>
    <source>
        <strain evidence="3">CGMCC 1.15697</strain>
    </source>
</reference>
<dbReference type="InterPro" id="IPR014729">
    <property type="entry name" value="Rossmann-like_a/b/a_fold"/>
</dbReference>
<dbReference type="RefSeq" id="WP_210682150.1">
    <property type="nucleotide sequence ID" value="NZ_JAGMWN010000004.1"/>
</dbReference>
<comment type="caution">
    <text evidence="3">The sequence shown here is derived from an EMBL/GenBank/DDBJ whole genome shotgun (WGS) entry which is preliminary data.</text>
</comment>
<evidence type="ECO:0000313" key="4">
    <source>
        <dbReference type="Proteomes" id="UP000672602"/>
    </source>
</evidence>
<dbReference type="PRINTS" id="PR01438">
    <property type="entry name" value="UNVRSLSTRESS"/>
</dbReference>
<sequence length="142" mass="15232">MYSNILLAIDLGHEDSWAKSLPTAVEYAQKFGSSLHLISVVPDFGMSIVGGYFPEGYEKRALEAAGGKLASFVSDHVPEGVDVHPHIAHGRSYDEILSAAKKLAADLIVIGSHQPGTETYFLGSTASRVVRFATCSVLVVRD</sequence>
<organism evidence="3 4">
    <name type="scientific">Marivibrio halodurans</name>
    <dbReference type="NCBI Taxonomy" id="2039722"/>
    <lineage>
        <taxon>Bacteria</taxon>
        <taxon>Pseudomonadati</taxon>
        <taxon>Pseudomonadota</taxon>
        <taxon>Alphaproteobacteria</taxon>
        <taxon>Rhodospirillales</taxon>
        <taxon>Rhodospirillaceae</taxon>
        <taxon>Marivibrio</taxon>
    </lineage>
</organism>
<dbReference type="PANTHER" id="PTHR46268:SF6">
    <property type="entry name" value="UNIVERSAL STRESS PROTEIN UP12"/>
    <property type="match status" value="1"/>
</dbReference>
<dbReference type="InterPro" id="IPR006015">
    <property type="entry name" value="Universal_stress_UspA"/>
</dbReference>
<comment type="similarity">
    <text evidence="1">Belongs to the universal stress protein A family.</text>
</comment>
<evidence type="ECO:0000256" key="1">
    <source>
        <dbReference type="ARBA" id="ARBA00008791"/>
    </source>
</evidence>
<dbReference type="Proteomes" id="UP000672602">
    <property type="component" value="Unassembled WGS sequence"/>
</dbReference>
<evidence type="ECO:0000313" key="3">
    <source>
        <dbReference type="EMBL" id="MBP5857574.1"/>
    </source>
</evidence>
<gene>
    <name evidence="3" type="ORF">KAJ83_11180</name>
</gene>
<dbReference type="CDD" id="cd00293">
    <property type="entry name" value="USP-like"/>
    <property type="match status" value="1"/>
</dbReference>
<accession>A0A8J7S6C7</accession>
<dbReference type="EMBL" id="JAGMWN010000004">
    <property type="protein sequence ID" value="MBP5857574.1"/>
    <property type="molecule type" value="Genomic_DNA"/>
</dbReference>
<protein>
    <submittedName>
        <fullName evidence="3">Universal stress protein</fullName>
    </submittedName>
</protein>
<dbReference type="AlphaFoldDB" id="A0A8J7S6C7"/>
<dbReference type="SUPFAM" id="SSF52402">
    <property type="entry name" value="Adenine nucleotide alpha hydrolases-like"/>
    <property type="match status" value="1"/>
</dbReference>
<dbReference type="Gene3D" id="3.40.50.620">
    <property type="entry name" value="HUPs"/>
    <property type="match status" value="1"/>
</dbReference>
<feature type="domain" description="UspA" evidence="2">
    <location>
        <begin position="1"/>
        <end position="141"/>
    </location>
</feature>